<dbReference type="Pfam" id="PF14226">
    <property type="entry name" value="DIOX_N"/>
    <property type="match status" value="1"/>
</dbReference>
<evidence type="ECO:0000256" key="4">
    <source>
        <dbReference type="ARBA" id="ARBA00022896"/>
    </source>
</evidence>
<keyword evidence="12" id="KW-1185">Reference proteome</keyword>
<dbReference type="InterPro" id="IPR044861">
    <property type="entry name" value="IPNS-like_FE2OG_OXY"/>
</dbReference>
<dbReference type="Gene3D" id="2.60.120.330">
    <property type="entry name" value="B-lactam Antibiotic, Isopenicillin N Synthase, Chain"/>
    <property type="match status" value="1"/>
</dbReference>
<evidence type="ECO:0000256" key="1">
    <source>
        <dbReference type="ARBA" id="ARBA00001961"/>
    </source>
</evidence>
<dbReference type="InterPro" id="IPR026992">
    <property type="entry name" value="DIOX_N"/>
</dbReference>
<keyword evidence="4" id="KW-0847">Vitamin C</keyword>
<evidence type="ECO:0000256" key="6">
    <source>
        <dbReference type="ARBA" id="ARBA00023002"/>
    </source>
</evidence>
<protein>
    <recommendedName>
        <fullName evidence="10">Fe2OG dioxygenase domain-containing protein</fullName>
    </recommendedName>
</protein>
<dbReference type="GO" id="GO:0046872">
    <property type="term" value="F:metal ion binding"/>
    <property type="evidence" value="ECO:0007669"/>
    <property type="project" value="UniProtKB-KW"/>
</dbReference>
<evidence type="ECO:0000256" key="9">
    <source>
        <dbReference type="RuleBase" id="RU003682"/>
    </source>
</evidence>
<keyword evidence="5" id="KW-0223">Dioxygenase</keyword>
<dbReference type="InterPro" id="IPR005123">
    <property type="entry name" value="Oxoglu/Fe-dep_dioxygenase_dom"/>
</dbReference>
<evidence type="ECO:0000259" key="10">
    <source>
        <dbReference type="PROSITE" id="PS51471"/>
    </source>
</evidence>
<dbReference type="InterPro" id="IPR050295">
    <property type="entry name" value="Plant_2OG-oxidoreductases"/>
</dbReference>
<keyword evidence="3 9" id="KW-0479">Metal-binding</keyword>
<evidence type="ECO:0000256" key="5">
    <source>
        <dbReference type="ARBA" id="ARBA00022964"/>
    </source>
</evidence>
<comment type="similarity">
    <text evidence="2 9">Belongs to the iron/ascorbate-dependent oxidoreductase family.</text>
</comment>
<keyword evidence="6 9" id="KW-0560">Oxidoreductase</keyword>
<evidence type="ECO:0000313" key="12">
    <source>
        <dbReference type="Proteomes" id="UP001443914"/>
    </source>
</evidence>
<comment type="caution">
    <text evidence="11">The sequence shown here is derived from an EMBL/GenBank/DDBJ whole genome shotgun (WGS) entry which is preliminary data.</text>
</comment>
<dbReference type="GO" id="GO:0031418">
    <property type="term" value="F:L-ascorbic acid binding"/>
    <property type="evidence" value="ECO:0007669"/>
    <property type="project" value="UniProtKB-KW"/>
</dbReference>
<dbReference type="FunFam" id="2.60.120.330:FF:000009">
    <property type="entry name" value="Flavonol synthase"/>
    <property type="match status" value="1"/>
</dbReference>
<keyword evidence="7 9" id="KW-0408">Iron</keyword>
<accession>A0AAW1M6U1</accession>
<feature type="domain" description="Fe2OG dioxygenase" evidence="10">
    <location>
        <begin position="193"/>
        <end position="292"/>
    </location>
</feature>
<dbReference type="GO" id="GO:0051213">
    <property type="term" value="F:dioxygenase activity"/>
    <property type="evidence" value="ECO:0007669"/>
    <property type="project" value="UniProtKB-KW"/>
</dbReference>
<name>A0AAW1M6U1_SAPOF</name>
<dbReference type="Proteomes" id="UP001443914">
    <property type="component" value="Unassembled WGS sequence"/>
</dbReference>
<sequence length="331" mass="37857">MYLERVQALVHEGLHELPPQFIRPLNERPLNSQAVKGLINPPLISLSQPRDMVVKEISAAAKEWGFFAIKDHGVPASLIQQLQNVGQEFFALPQNEKEKYANDPSKGKFEGYGTKLTRNPDDKLEWIDYFFHIMAPSSKIDYEIWPRDPPLYREVTEEYNKEIQRITDEILGHLSEGLGLEEKTLKTKLGDELEVEMKINMYPPCPQPELALGVEAHTDMSALTILLPNHVPGLQIWKDDTWVAVDYLQDALYIHIGDQIEVLSNGKYKSILHRSVVNKDETRMSWAVFCVPPSDTVIGPLPELVNDHNPANYSTKTYAQFRYNKINKLPQ</sequence>
<evidence type="ECO:0000256" key="7">
    <source>
        <dbReference type="ARBA" id="ARBA00023004"/>
    </source>
</evidence>
<dbReference type="AlphaFoldDB" id="A0AAW1M6U1"/>
<dbReference type="PROSITE" id="PS51471">
    <property type="entry name" value="FE2OG_OXY"/>
    <property type="match status" value="1"/>
</dbReference>
<dbReference type="PANTHER" id="PTHR47991">
    <property type="entry name" value="OXOGLUTARATE/IRON-DEPENDENT DIOXYGENASE"/>
    <property type="match status" value="1"/>
</dbReference>
<keyword evidence="8" id="KW-0284">Flavonoid biosynthesis</keyword>
<reference evidence="11" key="1">
    <citation type="submission" date="2024-03" db="EMBL/GenBank/DDBJ databases">
        <title>WGS assembly of Saponaria officinalis var. Norfolk2.</title>
        <authorList>
            <person name="Jenkins J."/>
            <person name="Shu S."/>
            <person name="Grimwood J."/>
            <person name="Barry K."/>
            <person name="Goodstein D."/>
            <person name="Schmutz J."/>
            <person name="Leebens-Mack J."/>
            <person name="Osbourn A."/>
        </authorList>
    </citation>
    <scope>NUCLEOTIDE SEQUENCE [LARGE SCALE GENOMIC DNA]</scope>
    <source>
        <strain evidence="11">JIC</strain>
    </source>
</reference>
<organism evidence="11 12">
    <name type="scientific">Saponaria officinalis</name>
    <name type="common">Common soapwort</name>
    <name type="synonym">Lychnis saponaria</name>
    <dbReference type="NCBI Taxonomy" id="3572"/>
    <lineage>
        <taxon>Eukaryota</taxon>
        <taxon>Viridiplantae</taxon>
        <taxon>Streptophyta</taxon>
        <taxon>Embryophyta</taxon>
        <taxon>Tracheophyta</taxon>
        <taxon>Spermatophyta</taxon>
        <taxon>Magnoliopsida</taxon>
        <taxon>eudicotyledons</taxon>
        <taxon>Gunneridae</taxon>
        <taxon>Pentapetalae</taxon>
        <taxon>Caryophyllales</taxon>
        <taxon>Caryophyllaceae</taxon>
        <taxon>Caryophylleae</taxon>
        <taxon>Saponaria</taxon>
    </lineage>
</organism>
<evidence type="ECO:0000256" key="8">
    <source>
        <dbReference type="ARBA" id="ARBA00023241"/>
    </source>
</evidence>
<evidence type="ECO:0000313" key="11">
    <source>
        <dbReference type="EMBL" id="KAK9741407.1"/>
    </source>
</evidence>
<dbReference type="SUPFAM" id="SSF51197">
    <property type="entry name" value="Clavaminate synthase-like"/>
    <property type="match status" value="1"/>
</dbReference>
<gene>
    <name evidence="11" type="ORF">RND81_03G103200</name>
</gene>
<dbReference type="GO" id="GO:0046148">
    <property type="term" value="P:pigment biosynthetic process"/>
    <property type="evidence" value="ECO:0007669"/>
    <property type="project" value="UniProtKB-ARBA"/>
</dbReference>
<dbReference type="InterPro" id="IPR027443">
    <property type="entry name" value="IPNS-like_sf"/>
</dbReference>
<evidence type="ECO:0000256" key="3">
    <source>
        <dbReference type="ARBA" id="ARBA00022723"/>
    </source>
</evidence>
<dbReference type="EMBL" id="JBDFQZ010000003">
    <property type="protein sequence ID" value="KAK9741407.1"/>
    <property type="molecule type" value="Genomic_DNA"/>
</dbReference>
<dbReference type="Pfam" id="PF03171">
    <property type="entry name" value="2OG-FeII_Oxy"/>
    <property type="match status" value="1"/>
</dbReference>
<evidence type="ECO:0000256" key="2">
    <source>
        <dbReference type="ARBA" id="ARBA00008056"/>
    </source>
</evidence>
<dbReference type="GO" id="GO:0009813">
    <property type="term" value="P:flavonoid biosynthetic process"/>
    <property type="evidence" value="ECO:0007669"/>
    <property type="project" value="UniProtKB-KW"/>
</dbReference>
<proteinExistence type="inferred from homology"/>
<comment type="cofactor">
    <cofactor evidence="1">
        <name>L-ascorbate</name>
        <dbReference type="ChEBI" id="CHEBI:38290"/>
    </cofactor>
</comment>